<reference evidence="3 4" key="1">
    <citation type="journal article" date="2018" name="Sci. Rep.">
        <title>Genome sequence of the cauliflower mushroom Sparassis crispa (Hanabiratake) and its association with beneficial usage.</title>
        <authorList>
            <person name="Kiyama R."/>
            <person name="Furutani Y."/>
            <person name="Kawaguchi K."/>
            <person name="Nakanishi T."/>
        </authorList>
    </citation>
    <scope>NUCLEOTIDE SEQUENCE [LARGE SCALE GENOMIC DNA]</scope>
</reference>
<dbReference type="InterPro" id="IPR036465">
    <property type="entry name" value="vWFA_dom_sf"/>
</dbReference>
<evidence type="ECO:0000256" key="1">
    <source>
        <dbReference type="SAM" id="MobiDB-lite"/>
    </source>
</evidence>
<gene>
    <name evidence="3" type="ORF">SCP_0409400</name>
</gene>
<dbReference type="RefSeq" id="XP_027613469.1">
    <property type="nucleotide sequence ID" value="XM_027757668.1"/>
</dbReference>
<dbReference type="Gene3D" id="3.40.50.410">
    <property type="entry name" value="von Willebrand factor, type A domain"/>
    <property type="match status" value="1"/>
</dbReference>
<dbReference type="GO" id="GO:0003924">
    <property type="term" value="F:GTPase activity"/>
    <property type="evidence" value="ECO:0007669"/>
    <property type="project" value="InterPro"/>
</dbReference>
<protein>
    <recommendedName>
        <fullName evidence="2">VWFA domain-containing protein</fullName>
    </recommendedName>
</protein>
<feature type="compositionally biased region" description="Basic and acidic residues" evidence="1">
    <location>
        <begin position="16"/>
        <end position="31"/>
    </location>
</feature>
<keyword evidence="4" id="KW-1185">Reference proteome</keyword>
<dbReference type="Proteomes" id="UP000287166">
    <property type="component" value="Unassembled WGS sequence"/>
</dbReference>
<feature type="region of interest" description="Disordered" evidence="1">
    <location>
        <begin position="1"/>
        <end position="48"/>
    </location>
</feature>
<dbReference type="InParanoid" id="A0A401GK61"/>
<organism evidence="3 4">
    <name type="scientific">Sparassis crispa</name>
    <dbReference type="NCBI Taxonomy" id="139825"/>
    <lineage>
        <taxon>Eukaryota</taxon>
        <taxon>Fungi</taxon>
        <taxon>Dikarya</taxon>
        <taxon>Basidiomycota</taxon>
        <taxon>Agaricomycotina</taxon>
        <taxon>Agaricomycetes</taxon>
        <taxon>Polyporales</taxon>
        <taxon>Sparassidaceae</taxon>
        <taxon>Sparassis</taxon>
    </lineage>
</organism>
<accession>A0A401GK61</accession>
<dbReference type="SUPFAM" id="SSF52540">
    <property type="entry name" value="P-loop containing nucleoside triphosphate hydrolases"/>
    <property type="match status" value="1"/>
</dbReference>
<dbReference type="InterPro" id="IPR002035">
    <property type="entry name" value="VWF_A"/>
</dbReference>
<sequence>MRESFVPPNVFSDGASEDKGRRIQAPEDSKNSDTPMAVDDAGLKSTPDVMVEISMDSDDDDRDSFDDMYLTLPSDKAQETSSRLGSSSDDLFFDAQIDVDIDLEARNAVSQGPAHTVVFTRDIGRDNRSTSIFKTPAVVDLDLSHSIDGMYRILDLISEQGSGGFVDKVIIAQDSLQEFINTLCPGAYSSLTKVDYKALDGLDVRPVGLYGSKAEIVRFMQAINLVDDRIASLLLAVKESPDNSKPFLRSGLYILRPLRTGNIHGQLFVVYWPQETTWDDSAVTSTRRNRITFMRYLTKICDQIFALISQQHSEALVWVDEEEESMTVDGDDEESDRLFTFEVAKTNEQEENVSIRPGFRMTCGQICVADKHIEHASTDVQYMPRLLLGEVMQGFMTCNYIPPCRRSDTIHPTLSRLALSKILASGTICLNPQLGDSAIEMLQDGGLRRRFPQESHNWSQCRERARREMDAEVKQQAAAINERFESDAEQLKYTLHYVVSHSLQDMYPTLNIDQDATPGTEEHSNGLAQYADLVALYPQIDDVVQKAIREAGTQIKSRDFRSKKEHLIMFLVLQEQVDMSRAQRQELFRLVVEAGNISPGARTMLDELIKQDHVPSNESTWRSPAKWLPQVVVRNFWTDKDYRKSLSTKYIQHAREIASSTRDSDFLTGLVIDDDMLRPAFLEAKQLAQSYYEAAIPQIVEKLFHGVRHTQQDFCMKQVHREAYSRREQMYDKLRKDFVSTIEDQSRSSPDPCTHVIDSIDVQRRYGEDFYRLSGRSEWLEQSSLEYVVHILRLTAEHRHNLQLNPSFMPQPSVHERFAHKFHLPLDHEINHAQLLENEKLLLAITDGHGKLFIYLEAVTELDGAINRGRYKKLLHRDKIGQDFMLTYDESKRMLALCSSMKLHVFVFDENFGALQALGSAINLSTWYPDQSITHCHISFICGAEEVVLVDSSAQARVFSLITLQFRPAVLHLQQVPDMIYSSPDGSCILIAYSVDSKPLLVAYHWSTFGFTAGISLGSLDLPTADHLVLTSFNRRSTHLITLDIKTHQCQSVVLDITHKVTEFMFKEKGSKSITHESSDNTVHNCLIDCHAEVWTRFPVLPAVRRHTISGSSSRCSKSLTFVTNSGQQPFASHFSSMIQAFERSTRKPTGDELRSICISCISFTAMAVQCDIEYMIEKISRFRVGEWLVNLLCMIPIHIAITKENRFIPLKDGVSSAELEKSLLGAQVGRIVDSLSFGWYESIFQSYMVSKPVKVVSSMGEQSVGKSFALNHLVDTSFAGSAMRTTEGVWMSVTPTDDTLIVALDFEGVHSIERSAQEDTLLVLFNTAISNLVLFRNNFALSRDITGLFQSFQSSSTVLDPSANPMLFQSTLVIIIKDVVDSDKREITKEFSLKFQRLVETEQDANFISRLHSGKLDIIPWPVIESKEFYKLFPVLKKRLDQQAITHHSAGEFLNILKTLMAKLKANDWGALSHTMAAHRAQLIKSLLLNALLTGYAEVDPELEPLKNFDTDVVLDKPDTPTRFSLAGSQDADGERVLRSLCDQWEHKGTRQQTEDALWVPELSEYLNNLVEMRIEHVQEWIAVNFARFQEGHANHMDDLRRTFEGASVDLRASVQLCRAQCTECYLLCIQSRLHVGAHSCQTSHECINSCDYCLDEAEQKGCTMSAGHPGKHICVVNAHLCGEPCKLAGKRGCLEDCTKVVGHSGDDHFCAASVHMCGEPCDLSGIVLADGAQHTCPGTCCIPCGTDHDQHVCDARMCPVACQLCKRLCANTDHLHGLQHGAIHLCGQEHSCTALCKAPGICQIDTTPQSIEATFTGRHETFQYTKYSQVAKRLKCVKPIPPGKISHPGPHSHTADDNGFHYCETRCENCGYYCTLPLGHPQQEHETSHGSMSQTRWVVDGPDGTAVELRGRKYSSNDEGAPMMCNLVCLAMGRHVHVDYCRTVDGTPCDGAEVQHIPTRMAPNPNRPKDYITHNLHWRRSGFKDPYPRDDQATFAKCDAMCGGPEHAQNQPSFCTLPMFHPARDPRVPVTGLGYVSNDGHFFSCNNPVVMQQAFHVIFVVDRSGSMSASDRRPLDNTPVTVTIRRQSNNRLGAVYSALYGFWSARHTAITSGLQPAARQDAYSIILFDHSISNVLTNDFARSPQELLDSVLPYGSGGGTNFTAALRSAQTVMEQHFSTQRTPVIIFLSDGECQVADQIVQDLCRSAVSRGKPLSFHAVSFGQDSQSSYLRRMAQIAHDAQNSAPRDPLAPAGATVLSSYSQALDTVRLAETFLGIADSLRKTRGSLLR</sequence>
<feature type="domain" description="VWFA" evidence="2">
    <location>
        <begin position="2058"/>
        <end position="2275"/>
    </location>
</feature>
<dbReference type="PANTHER" id="PTHR22796">
    <property type="entry name" value="URG4-RELATED"/>
    <property type="match status" value="1"/>
</dbReference>
<dbReference type="Pfam" id="PF02263">
    <property type="entry name" value="GBP"/>
    <property type="match status" value="1"/>
</dbReference>
<dbReference type="PANTHER" id="PTHR22796:SF1">
    <property type="entry name" value="VWFA DOMAIN-CONTAINING PROTEIN"/>
    <property type="match status" value="1"/>
</dbReference>
<dbReference type="InterPro" id="IPR027417">
    <property type="entry name" value="P-loop_NTPase"/>
</dbReference>
<comment type="caution">
    <text evidence="3">The sequence shown here is derived from an EMBL/GenBank/DDBJ whole genome shotgun (WGS) entry which is preliminary data.</text>
</comment>
<dbReference type="InterPro" id="IPR015894">
    <property type="entry name" value="Guanylate-bd_N"/>
</dbReference>
<dbReference type="GeneID" id="38779473"/>
<dbReference type="CDD" id="cd00198">
    <property type="entry name" value="vWFA"/>
    <property type="match status" value="1"/>
</dbReference>
<dbReference type="STRING" id="139825.A0A401GK61"/>
<name>A0A401GK61_9APHY</name>
<dbReference type="EMBL" id="BFAD01000004">
    <property type="protein sequence ID" value="GBE82556.1"/>
    <property type="molecule type" value="Genomic_DNA"/>
</dbReference>
<evidence type="ECO:0000313" key="4">
    <source>
        <dbReference type="Proteomes" id="UP000287166"/>
    </source>
</evidence>
<evidence type="ECO:0000259" key="2">
    <source>
        <dbReference type="PROSITE" id="PS50234"/>
    </source>
</evidence>
<dbReference type="SUPFAM" id="SSF53300">
    <property type="entry name" value="vWA-like"/>
    <property type="match status" value="1"/>
</dbReference>
<dbReference type="Pfam" id="PF13519">
    <property type="entry name" value="VWA_2"/>
    <property type="match status" value="1"/>
</dbReference>
<dbReference type="OrthoDB" id="2343366at2759"/>
<dbReference type="GO" id="GO:0005525">
    <property type="term" value="F:GTP binding"/>
    <property type="evidence" value="ECO:0007669"/>
    <property type="project" value="InterPro"/>
</dbReference>
<proteinExistence type="predicted"/>
<evidence type="ECO:0000313" key="3">
    <source>
        <dbReference type="EMBL" id="GBE82556.1"/>
    </source>
</evidence>
<dbReference type="SMART" id="SM00327">
    <property type="entry name" value="VWA"/>
    <property type="match status" value="1"/>
</dbReference>
<dbReference type="Gene3D" id="3.40.50.300">
    <property type="entry name" value="P-loop containing nucleotide triphosphate hydrolases"/>
    <property type="match status" value="1"/>
</dbReference>
<dbReference type="PROSITE" id="PS50234">
    <property type="entry name" value="VWFA"/>
    <property type="match status" value="1"/>
</dbReference>